<dbReference type="eggNOG" id="COG1012">
    <property type="taxonomic scope" value="Bacteria"/>
</dbReference>
<evidence type="ECO:0000313" key="1">
    <source>
        <dbReference type="EMBL" id="ABQ31525.1"/>
    </source>
</evidence>
<dbReference type="STRING" id="349163.Acry_2331"/>
<gene>
    <name evidence="1" type="ordered locus">Acry_2331</name>
</gene>
<proteinExistence type="predicted"/>
<dbReference type="KEGG" id="acr:Acry_2331"/>
<reference evidence="1 2" key="1">
    <citation type="submission" date="2007-05" db="EMBL/GenBank/DDBJ databases">
        <title>Complete sequence of chromosome of Acidiphilium cryptum JF-5.</title>
        <authorList>
            <consortium name="US DOE Joint Genome Institute"/>
            <person name="Copeland A."/>
            <person name="Lucas S."/>
            <person name="Lapidus A."/>
            <person name="Barry K."/>
            <person name="Detter J.C."/>
            <person name="Glavina del Rio T."/>
            <person name="Hammon N."/>
            <person name="Israni S."/>
            <person name="Dalin E."/>
            <person name="Tice H."/>
            <person name="Pitluck S."/>
            <person name="Sims D."/>
            <person name="Brettin T."/>
            <person name="Bruce D."/>
            <person name="Han C."/>
            <person name="Schmutz J."/>
            <person name="Larimer F."/>
            <person name="Land M."/>
            <person name="Hauser L."/>
            <person name="Kyrpides N."/>
            <person name="Kim E."/>
            <person name="Magnuson T."/>
            <person name="Richardson P."/>
        </authorList>
    </citation>
    <scope>NUCLEOTIDE SEQUENCE [LARGE SCALE GENOMIC DNA]</scope>
    <source>
        <strain evidence="1 2">JF-5</strain>
    </source>
</reference>
<dbReference type="AlphaFoldDB" id="A5G0Z3"/>
<name>A5G0Z3_ACICJ</name>
<evidence type="ECO:0000313" key="2">
    <source>
        <dbReference type="Proteomes" id="UP000000245"/>
    </source>
</evidence>
<sequence length="54" mass="5913">MAFHSFGGWKVSLCGDHHVHGRGSACFYIKLKMATAPQAHWPPCANAEFVLPTT</sequence>
<accession>A5G0Z3</accession>
<protein>
    <submittedName>
        <fullName evidence="1">Uncharacterized protein</fullName>
    </submittedName>
</protein>
<dbReference type="HOGENOM" id="CLU_206644_0_0_5"/>
<dbReference type="Proteomes" id="UP000000245">
    <property type="component" value="Chromosome"/>
</dbReference>
<dbReference type="EMBL" id="CP000697">
    <property type="protein sequence ID" value="ABQ31525.1"/>
    <property type="molecule type" value="Genomic_DNA"/>
</dbReference>
<keyword evidence="2" id="KW-1185">Reference proteome</keyword>
<organism evidence="1 2">
    <name type="scientific">Acidiphilium cryptum (strain JF-5)</name>
    <dbReference type="NCBI Taxonomy" id="349163"/>
    <lineage>
        <taxon>Bacteria</taxon>
        <taxon>Pseudomonadati</taxon>
        <taxon>Pseudomonadota</taxon>
        <taxon>Alphaproteobacteria</taxon>
        <taxon>Acetobacterales</taxon>
        <taxon>Acidocellaceae</taxon>
        <taxon>Acidiphilium</taxon>
    </lineage>
</organism>